<protein>
    <recommendedName>
        <fullName evidence="3">Eukaryotic translation initiation factor 3 subunit I</fullName>
        <shortName evidence="3">eIF3i</shortName>
    </recommendedName>
    <alternativeName>
        <fullName evidence="3">Eukaryotic translation initiation factor 3 39 kDa subunit homolog</fullName>
        <shortName evidence="3">eIF-3 39 kDa subunit homolog</shortName>
    </alternativeName>
</protein>
<dbReference type="Proteomes" id="UP000536275">
    <property type="component" value="Unassembled WGS sequence"/>
</dbReference>
<dbReference type="InterPro" id="IPR002925">
    <property type="entry name" value="Dienelactn_hydro"/>
</dbReference>
<dbReference type="PROSITE" id="PS50294">
    <property type="entry name" value="WD_REPEATS_REGION"/>
    <property type="match status" value="2"/>
</dbReference>
<dbReference type="Pfam" id="PF00400">
    <property type="entry name" value="WD40"/>
    <property type="match status" value="1"/>
</dbReference>
<dbReference type="PANTHER" id="PTHR47562:SF2">
    <property type="entry name" value="CARBOXYMETHYLENEBUTENOLIDASE-RELATED"/>
    <property type="match status" value="1"/>
</dbReference>
<comment type="similarity">
    <text evidence="3">Belongs to the eIF-3 subunit I family.</text>
</comment>
<dbReference type="InterPro" id="IPR027525">
    <property type="entry name" value="eIF3i"/>
</dbReference>
<dbReference type="GO" id="GO:0005852">
    <property type="term" value="C:eukaryotic translation initiation factor 3 complex"/>
    <property type="evidence" value="ECO:0007669"/>
    <property type="project" value="UniProtKB-UniRule"/>
</dbReference>
<comment type="subunit">
    <text evidence="3">Component of the eukaryotic translation initiation factor 3 (eIF-3) complex.</text>
</comment>
<dbReference type="PROSITE" id="PS50082">
    <property type="entry name" value="WD_REPEATS_2"/>
    <property type="match status" value="3"/>
</dbReference>
<evidence type="ECO:0000313" key="6">
    <source>
        <dbReference type="EMBL" id="KAF6070397.1"/>
    </source>
</evidence>
<dbReference type="EMBL" id="JABWAD010000027">
    <property type="protein sequence ID" value="KAF6070397.1"/>
    <property type="molecule type" value="Genomic_DNA"/>
</dbReference>
<keyword evidence="1 3" id="KW-0396">Initiation factor</keyword>
<comment type="function">
    <text evidence="3">Component of the eukaryotic translation initiation factor 3 (eIF-3) complex, which is involved in protein synthesis of a specialized repertoire of mRNAs and, together with other initiation factors, stimulates binding of mRNA and methionyl-tRNAi to the 40S ribosome. The eIF-3 complex specifically targets and initiates translation of a subset of mRNAs involved in cell proliferation.</text>
</comment>
<keyword evidence="4" id="KW-0853">WD repeat</keyword>
<feature type="repeat" description="WD" evidence="4">
    <location>
        <begin position="509"/>
        <end position="539"/>
    </location>
</feature>
<sequence length="565" mass="62617">MLIEESFHDVKTADGTTMRIYVYHPKIPNYPKVKFPGVLVYSEIYQVTGPVSRFAKDIAGQGFIVACPSSYHNFVGPEPLAYDVEGTDIGNQYKIEKELKSYDEDTNLTIEYLLSLPTCNGKLGATGMCLGGHLAYRAALDPRVQATVCFFATDIHSKSLGKGKNDDSLERCGEIKGEIILIFGCKDNHVPLEGRDLIRGELRKKNVEMTFIEINDAQHAFVRDELSKGRYDPATTKLCFEWLFELFNRKLKLDYGDHDGKDVVIENLMGHERSLTQVKYNREGDLLFSVAKDNAASIWYSSNGERLGTLEGHQGVIWSIDVDPETHLCATGGGDLAIKLWKVENGQCVYTWDSPSPVRRVAFSPDGKKLLAIADQVMGHIGTVSVFDINDDDATLSQQKAEPSLVIETKSEGSKATVAGWSGDGDYIIVGHDNGYVSKYDSKTGKLVTSLQAHEDRSYFITSSKDKTATLIDVEPLKFSKNVTTTAESQGKFEARFYHKIFEEEIGRVKGHFGPLNTVAVHPDGTGYSSGGEDGFIRVHTFDKSYQDFLFDAERTERAAAAGTI</sequence>
<proteinExistence type="inferred from homology"/>
<dbReference type="PANTHER" id="PTHR47562">
    <property type="match status" value="1"/>
</dbReference>
<comment type="caution">
    <text evidence="6">The sequence shown here is derived from an EMBL/GenBank/DDBJ whole genome shotgun (WGS) entry which is preliminary data.</text>
</comment>
<dbReference type="HAMAP" id="MF_03008">
    <property type="entry name" value="eIF3i"/>
    <property type="match status" value="1"/>
</dbReference>
<evidence type="ECO:0000256" key="1">
    <source>
        <dbReference type="ARBA" id="ARBA00022540"/>
    </source>
</evidence>
<dbReference type="InterPro" id="IPR015943">
    <property type="entry name" value="WD40/YVTN_repeat-like_dom_sf"/>
</dbReference>
<accession>A0A8H6C367</accession>
<dbReference type="SMART" id="SM00320">
    <property type="entry name" value="WD40"/>
    <property type="match status" value="5"/>
</dbReference>
<evidence type="ECO:0000256" key="2">
    <source>
        <dbReference type="ARBA" id="ARBA00022917"/>
    </source>
</evidence>
<dbReference type="AlphaFoldDB" id="A0A8H6C367"/>
<dbReference type="InterPro" id="IPR001680">
    <property type="entry name" value="WD40_rpt"/>
</dbReference>
<dbReference type="GO" id="GO:0033290">
    <property type="term" value="C:eukaryotic 48S preinitiation complex"/>
    <property type="evidence" value="ECO:0007669"/>
    <property type="project" value="UniProtKB-UniRule"/>
</dbReference>
<dbReference type="GO" id="GO:0001732">
    <property type="term" value="P:formation of cytoplasmic translation initiation complex"/>
    <property type="evidence" value="ECO:0007669"/>
    <property type="project" value="UniProtKB-UniRule"/>
</dbReference>
<dbReference type="SUPFAM" id="SSF53474">
    <property type="entry name" value="alpha/beta-Hydrolases"/>
    <property type="match status" value="1"/>
</dbReference>
<dbReference type="GO" id="GO:0003743">
    <property type="term" value="F:translation initiation factor activity"/>
    <property type="evidence" value="ECO:0007669"/>
    <property type="project" value="UniProtKB-UniRule"/>
</dbReference>
<keyword evidence="6" id="KW-0378">Hydrolase</keyword>
<keyword evidence="2 3" id="KW-0648">Protein biosynthesis</keyword>
<dbReference type="GO" id="GO:0016282">
    <property type="term" value="C:eukaryotic 43S preinitiation complex"/>
    <property type="evidence" value="ECO:0007669"/>
    <property type="project" value="UniProtKB-UniRule"/>
</dbReference>
<dbReference type="Gene3D" id="2.130.10.10">
    <property type="entry name" value="YVTN repeat-like/Quinoprotein amine dehydrogenase"/>
    <property type="match status" value="1"/>
</dbReference>
<evidence type="ECO:0000259" key="5">
    <source>
        <dbReference type="Pfam" id="PF01738"/>
    </source>
</evidence>
<evidence type="ECO:0000313" key="7">
    <source>
        <dbReference type="Proteomes" id="UP000536275"/>
    </source>
</evidence>
<dbReference type="GO" id="GO:0016787">
    <property type="term" value="F:hydrolase activity"/>
    <property type="evidence" value="ECO:0007669"/>
    <property type="project" value="UniProtKB-KW"/>
</dbReference>
<dbReference type="InterPro" id="IPR029058">
    <property type="entry name" value="AB_hydrolase_fold"/>
</dbReference>
<reference evidence="6 7" key="1">
    <citation type="submission" date="2020-03" db="EMBL/GenBank/DDBJ databases">
        <title>FDA dAtabase for Regulatory Grade micrObial Sequences (FDA-ARGOS): Supporting development and validation of Infectious Disease Dx tests.</title>
        <authorList>
            <person name="Campos J."/>
            <person name="Goldberg B."/>
            <person name="Tallon L."/>
            <person name="Sadzewicz L."/>
            <person name="Vavikolanu K."/>
            <person name="Mehta A."/>
            <person name="Aluvathingal J."/>
            <person name="Nadendla S."/>
            <person name="Nandy P."/>
            <person name="Geyer C."/>
            <person name="Yan Y."/>
            <person name="Sichtig H."/>
        </authorList>
    </citation>
    <scope>NUCLEOTIDE SEQUENCE [LARGE SCALE GENOMIC DNA]</scope>
    <source>
        <strain evidence="6 7">FDAARGOS_656</strain>
    </source>
</reference>
<dbReference type="Pfam" id="PF24805">
    <property type="entry name" value="EIF3I"/>
    <property type="match status" value="1"/>
</dbReference>
<dbReference type="SUPFAM" id="SSF50978">
    <property type="entry name" value="WD40 repeat-like"/>
    <property type="match status" value="1"/>
</dbReference>
<dbReference type="InterPro" id="IPR036322">
    <property type="entry name" value="WD40_repeat_dom_sf"/>
</dbReference>
<organism evidence="6 7">
    <name type="scientific">Candida albicans</name>
    <name type="common">Yeast</name>
    <dbReference type="NCBI Taxonomy" id="5476"/>
    <lineage>
        <taxon>Eukaryota</taxon>
        <taxon>Fungi</taxon>
        <taxon>Dikarya</taxon>
        <taxon>Ascomycota</taxon>
        <taxon>Saccharomycotina</taxon>
        <taxon>Pichiomycetes</taxon>
        <taxon>Debaryomycetaceae</taxon>
        <taxon>Candida/Lodderomyces clade</taxon>
        <taxon>Candida</taxon>
    </lineage>
</organism>
<evidence type="ECO:0000256" key="4">
    <source>
        <dbReference type="PROSITE-ProRule" id="PRU00221"/>
    </source>
</evidence>
<keyword evidence="3" id="KW-0963">Cytoplasm</keyword>
<feature type="repeat" description="WD" evidence="4">
    <location>
        <begin position="268"/>
        <end position="309"/>
    </location>
</feature>
<feature type="repeat" description="WD" evidence="4">
    <location>
        <begin position="310"/>
        <end position="351"/>
    </location>
</feature>
<dbReference type="Pfam" id="PF01738">
    <property type="entry name" value="DLH"/>
    <property type="match status" value="1"/>
</dbReference>
<comment type="subcellular location">
    <subcellularLocation>
        <location evidence="3">Cytoplasm</location>
    </subcellularLocation>
</comment>
<evidence type="ECO:0000256" key="3">
    <source>
        <dbReference type="HAMAP-Rule" id="MF_03008"/>
    </source>
</evidence>
<feature type="domain" description="Dienelactone hydrolase" evidence="5">
    <location>
        <begin position="21"/>
        <end position="249"/>
    </location>
</feature>
<name>A0A8H6C367_CANAX</name>
<gene>
    <name evidence="3" type="primary">TIF34</name>
    <name evidence="6" type="ORF">FOB64_002466</name>
</gene>
<dbReference type="Gene3D" id="3.40.50.1820">
    <property type="entry name" value="alpha/beta hydrolase"/>
    <property type="match status" value="1"/>
</dbReference>